<proteinExistence type="predicted"/>
<reference evidence="3" key="1">
    <citation type="journal article" date="2019" name="Int. J. Syst. Evol. Microbiol.">
        <title>The Global Catalogue of Microorganisms (GCM) 10K type strain sequencing project: providing services to taxonomists for standard genome sequencing and annotation.</title>
        <authorList>
            <consortium name="The Broad Institute Genomics Platform"/>
            <consortium name="The Broad Institute Genome Sequencing Center for Infectious Disease"/>
            <person name="Wu L."/>
            <person name="Ma J."/>
        </authorList>
    </citation>
    <scope>NUCLEOTIDE SEQUENCE [LARGE SCALE GENOMIC DNA]</scope>
    <source>
        <strain evidence="3">JCM 30846</strain>
    </source>
</reference>
<name>A0ABP7EWM2_9ACTN</name>
<dbReference type="EMBL" id="BAABEP010000012">
    <property type="protein sequence ID" value="GAA3724553.1"/>
    <property type="molecule type" value="Genomic_DNA"/>
</dbReference>
<keyword evidence="3" id="KW-1185">Reference proteome</keyword>
<comment type="caution">
    <text evidence="2">The sequence shown here is derived from an EMBL/GenBank/DDBJ whole genome shotgun (WGS) entry which is preliminary data.</text>
</comment>
<dbReference type="RefSeq" id="WP_345644919.1">
    <property type="nucleotide sequence ID" value="NZ_BAABEP010000012.1"/>
</dbReference>
<dbReference type="Pfam" id="PF14534">
    <property type="entry name" value="DUF4440"/>
    <property type="match status" value="1"/>
</dbReference>
<evidence type="ECO:0000313" key="2">
    <source>
        <dbReference type="EMBL" id="GAA3724553.1"/>
    </source>
</evidence>
<evidence type="ECO:0000313" key="3">
    <source>
        <dbReference type="Proteomes" id="UP001499884"/>
    </source>
</evidence>
<protein>
    <recommendedName>
        <fullName evidence="1">DUF4440 domain-containing protein</fullName>
    </recommendedName>
</protein>
<feature type="domain" description="DUF4440" evidence="1">
    <location>
        <begin position="20"/>
        <end position="114"/>
    </location>
</feature>
<dbReference type="Proteomes" id="UP001499884">
    <property type="component" value="Unassembled WGS sequence"/>
</dbReference>
<dbReference type="SUPFAM" id="SSF54427">
    <property type="entry name" value="NTF2-like"/>
    <property type="match status" value="1"/>
</dbReference>
<dbReference type="Gene3D" id="3.10.450.50">
    <property type="match status" value="1"/>
</dbReference>
<gene>
    <name evidence="2" type="ORF">GCM10023082_23190</name>
</gene>
<sequence length="131" mass="14604">MSNRDTSDAATAAIEGEPRFLDPAVFTSPRLLGELLHPDFRSSGASGRARARQSYIDELREWGPAVTAAGTVSRRVARELAPDLVLLTFDVSVGERRAHRSFLWRRTARAGWQLYFTQGTGFTPEDMEPPR</sequence>
<dbReference type="InterPro" id="IPR027843">
    <property type="entry name" value="DUF4440"/>
</dbReference>
<organism evidence="2 3">
    <name type="scientific">Streptomyces tremellae</name>
    <dbReference type="NCBI Taxonomy" id="1124239"/>
    <lineage>
        <taxon>Bacteria</taxon>
        <taxon>Bacillati</taxon>
        <taxon>Actinomycetota</taxon>
        <taxon>Actinomycetes</taxon>
        <taxon>Kitasatosporales</taxon>
        <taxon>Streptomycetaceae</taxon>
        <taxon>Streptomyces</taxon>
    </lineage>
</organism>
<accession>A0ABP7EWM2</accession>
<evidence type="ECO:0000259" key="1">
    <source>
        <dbReference type="Pfam" id="PF14534"/>
    </source>
</evidence>
<dbReference type="InterPro" id="IPR032710">
    <property type="entry name" value="NTF2-like_dom_sf"/>
</dbReference>